<dbReference type="InterPro" id="IPR000836">
    <property type="entry name" value="PRTase_dom"/>
</dbReference>
<dbReference type="AlphaFoldDB" id="A0A1G2QB79"/>
<dbReference type="Pfam" id="PF00156">
    <property type="entry name" value="Pribosyltran"/>
    <property type="match status" value="1"/>
</dbReference>
<dbReference type="Proteomes" id="UP000176494">
    <property type="component" value="Unassembled WGS sequence"/>
</dbReference>
<dbReference type="CDD" id="cd06223">
    <property type="entry name" value="PRTases_typeI"/>
    <property type="match status" value="1"/>
</dbReference>
<comment type="caution">
    <text evidence="3">The sequence shown here is derived from an EMBL/GenBank/DDBJ whole genome shotgun (WGS) entry which is preliminary data.</text>
</comment>
<dbReference type="STRING" id="1802435.A2114_00925"/>
<dbReference type="Gene3D" id="3.40.50.2020">
    <property type="match status" value="1"/>
</dbReference>
<organism evidence="3 4">
    <name type="scientific">Candidatus Vogelbacteria bacterium GWA1_51_14</name>
    <dbReference type="NCBI Taxonomy" id="1802435"/>
    <lineage>
        <taxon>Bacteria</taxon>
        <taxon>Candidatus Vogeliibacteriota</taxon>
    </lineage>
</organism>
<proteinExistence type="inferred from homology"/>
<sequence length="215" mass="24126">MFQQLLDIIFPRRCFACHTVGRYFCLECSANLARAGSNELGHLAAFDYDQPAIKKAIWKLKYSGITSLADELGALLAEHLLEEMIELALYAGRERVLVVPVPLSRARRRRRGYNQSALLARALVKRMPDKLEYRDDLIFKIKDTPAQVSLSRRAERLRNLRGAFRAPRPERLAGRAVLIIDDVITTGATLSEMAKTLKTAGADPILTAALAHREI</sequence>
<protein>
    <recommendedName>
        <fullName evidence="2">Phosphoribosyltransferase domain-containing protein</fullName>
    </recommendedName>
</protein>
<dbReference type="PANTHER" id="PTHR47505:SF1">
    <property type="entry name" value="DNA UTILIZATION PROTEIN YHGH"/>
    <property type="match status" value="1"/>
</dbReference>
<dbReference type="PANTHER" id="PTHR47505">
    <property type="entry name" value="DNA UTILIZATION PROTEIN YHGH"/>
    <property type="match status" value="1"/>
</dbReference>
<evidence type="ECO:0000313" key="3">
    <source>
        <dbReference type="EMBL" id="OHA57815.1"/>
    </source>
</evidence>
<gene>
    <name evidence="3" type="ORF">A2114_00925</name>
</gene>
<accession>A0A1G2QB79</accession>
<comment type="similarity">
    <text evidence="1">Belongs to the ComF/GntX family.</text>
</comment>
<dbReference type="InterPro" id="IPR051910">
    <property type="entry name" value="ComF/GntX_DNA_util-trans"/>
</dbReference>
<dbReference type="EMBL" id="MHTG01000005">
    <property type="protein sequence ID" value="OHA57815.1"/>
    <property type="molecule type" value="Genomic_DNA"/>
</dbReference>
<feature type="domain" description="Phosphoribosyltransferase" evidence="2">
    <location>
        <begin position="119"/>
        <end position="212"/>
    </location>
</feature>
<evidence type="ECO:0000313" key="4">
    <source>
        <dbReference type="Proteomes" id="UP000176494"/>
    </source>
</evidence>
<evidence type="ECO:0000256" key="1">
    <source>
        <dbReference type="ARBA" id="ARBA00008007"/>
    </source>
</evidence>
<evidence type="ECO:0000259" key="2">
    <source>
        <dbReference type="Pfam" id="PF00156"/>
    </source>
</evidence>
<reference evidence="3 4" key="1">
    <citation type="journal article" date="2016" name="Nat. Commun.">
        <title>Thousands of microbial genomes shed light on interconnected biogeochemical processes in an aquifer system.</title>
        <authorList>
            <person name="Anantharaman K."/>
            <person name="Brown C.T."/>
            <person name="Hug L.A."/>
            <person name="Sharon I."/>
            <person name="Castelle C.J."/>
            <person name="Probst A.J."/>
            <person name="Thomas B.C."/>
            <person name="Singh A."/>
            <person name="Wilkins M.J."/>
            <person name="Karaoz U."/>
            <person name="Brodie E.L."/>
            <person name="Williams K.H."/>
            <person name="Hubbard S.S."/>
            <person name="Banfield J.F."/>
        </authorList>
    </citation>
    <scope>NUCLEOTIDE SEQUENCE [LARGE SCALE GENOMIC DNA]</scope>
</reference>
<name>A0A1G2QB79_9BACT</name>
<dbReference type="InterPro" id="IPR029057">
    <property type="entry name" value="PRTase-like"/>
</dbReference>
<dbReference type="SUPFAM" id="SSF53271">
    <property type="entry name" value="PRTase-like"/>
    <property type="match status" value="1"/>
</dbReference>